<evidence type="ECO:0000313" key="1">
    <source>
        <dbReference type="EMBL" id="PWN67589.1"/>
    </source>
</evidence>
<evidence type="ECO:0000313" key="2">
    <source>
        <dbReference type="Proteomes" id="UP000236182"/>
    </source>
</evidence>
<reference evidence="1" key="1">
    <citation type="submission" date="2018-04" db="EMBL/GenBank/DDBJ databases">
        <title>Draft Genome Sequences of Chryseobacterium lactis NCTC11390T isolated from milk, Chryseobacterium oncorhynchi 701B-08T from rainbow trout, and Chryseobacterium viscerum 687B-08T from diseased fish.</title>
        <authorList>
            <person name="Jeong J.-J."/>
            <person name="Lee Y.J."/>
            <person name="Pathiraja D."/>
            <person name="Park B."/>
            <person name="Choi I.-G."/>
            <person name="Kim K.D."/>
        </authorList>
    </citation>
    <scope>NUCLEOTIDE SEQUENCE [LARGE SCALE GENOMIC DNA]</scope>
    <source>
        <strain evidence="1">701B-08</strain>
    </source>
</reference>
<proteinExistence type="predicted"/>
<keyword evidence="2" id="KW-1185">Reference proteome</keyword>
<organism evidence="1 2">
    <name type="scientific">Chryseobacterium oncorhynchi</name>
    <dbReference type="NCBI Taxonomy" id="741074"/>
    <lineage>
        <taxon>Bacteria</taxon>
        <taxon>Pseudomonadati</taxon>
        <taxon>Bacteroidota</taxon>
        <taxon>Flavobacteriia</taxon>
        <taxon>Flavobacteriales</taxon>
        <taxon>Weeksellaceae</taxon>
        <taxon>Chryseobacterium group</taxon>
        <taxon>Chryseobacterium</taxon>
    </lineage>
</organism>
<dbReference type="AlphaFoldDB" id="A0A316X2Q9"/>
<gene>
    <name evidence="1" type="ORF">C1638_003085</name>
</gene>
<accession>A0A316X2Q9</accession>
<name>A0A316X2Q9_9FLAO</name>
<comment type="caution">
    <text evidence="1">The sequence shown here is derived from an EMBL/GenBank/DDBJ whole genome shotgun (WGS) entry which is preliminary data.</text>
</comment>
<dbReference type="Proteomes" id="UP000236182">
    <property type="component" value="Unassembled WGS sequence"/>
</dbReference>
<sequence>MEKTEFENKILGLKTISHKPIVYSLPDINSRFKEYLEINSLLYIIKKHIGSDKANEFYDKVKNEYPSQNCMSNTYFIINKLREKIQ</sequence>
<dbReference type="RefSeq" id="WP_109618071.1">
    <property type="nucleotide sequence ID" value="NZ_PPEI02000001.1"/>
</dbReference>
<protein>
    <submittedName>
        <fullName evidence="1">Uncharacterized protein</fullName>
    </submittedName>
</protein>
<dbReference type="EMBL" id="PPEI02000001">
    <property type="protein sequence ID" value="PWN67589.1"/>
    <property type="molecule type" value="Genomic_DNA"/>
</dbReference>